<evidence type="ECO:0000256" key="6">
    <source>
        <dbReference type="ARBA" id="ARBA00022989"/>
    </source>
</evidence>
<keyword evidence="5" id="KW-0735">Signal-anchor</keyword>
<evidence type="ECO:0000256" key="1">
    <source>
        <dbReference type="ARBA" id="ARBA00004323"/>
    </source>
</evidence>
<dbReference type="AlphaFoldDB" id="A0AAV8DYF5"/>
<name>A0AAV8DYF5_9POAL</name>
<keyword evidence="4 9" id="KW-0812">Transmembrane</keyword>
<feature type="transmembrane region" description="Helical" evidence="9">
    <location>
        <begin position="33"/>
        <end position="52"/>
    </location>
</feature>
<evidence type="ECO:0000256" key="4">
    <source>
        <dbReference type="ARBA" id="ARBA00022692"/>
    </source>
</evidence>
<dbReference type="EMBL" id="JAMFTS010000003">
    <property type="protein sequence ID" value="KAJ4772164.1"/>
    <property type="molecule type" value="Genomic_DNA"/>
</dbReference>
<evidence type="ECO:0000259" key="11">
    <source>
        <dbReference type="Pfam" id="PF14416"/>
    </source>
</evidence>
<protein>
    <submittedName>
        <fullName evidence="12">Protein trichome birefringence</fullName>
    </submittedName>
</protein>
<comment type="caution">
    <text evidence="12">The sequence shown here is derived from an EMBL/GenBank/DDBJ whole genome shotgun (WGS) entry which is preliminary data.</text>
</comment>
<evidence type="ECO:0000256" key="2">
    <source>
        <dbReference type="ARBA" id="ARBA00007727"/>
    </source>
</evidence>
<keyword evidence="13" id="KW-1185">Reference proteome</keyword>
<accession>A0AAV8DYF5</accession>
<keyword evidence="7" id="KW-0333">Golgi apparatus</keyword>
<dbReference type="Pfam" id="PF13839">
    <property type="entry name" value="PC-Esterase"/>
    <property type="match status" value="1"/>
</dbReference>
<evidence type="ECO:0000256" key="3">
    <source>
        <dbReference type="ARBA" id="ARBA00022679"/>
    </source>
</evidence>
<proteinExistence type="inferred from homology"/>
<dbReference type="PANTHER" id="PTHR32285">
    <property type="entry name" value="PROTEIN TRICHOME BIREFRINGENCE-LIKE 9-RELATED"/>
    <property type="match status" value="1"/>
</dbReference>
<feature type="domain" description="Trichome birefringence-like N-terminal" evidence="11">
    <location>
        <begin position="105"/>
        <end position="158"/>
    </location>
</feature>
<dbReference type="InterPro" id="IPR026057">
    <property type="entry name" value="TBL_C"/>
</dbReference>
<gene>
    <name evidence="12" type="ORF">LUZ62_056421</name>
</gene>
<evidence type="ECO:0000259" key="10">
    <source>
        <dbReference type="Pfam" id="PF13839"/>
    </source>
</evidence>
<organism evidence="12 13">
    <name type="scientific">Rhynchospora pubera</name>
    <dbReference type="NCBI Taxonomy" id="906938"/>
    <lineage>
        <taxon>Eukaryota</taxon>
        <taxon>Viridiplantae</taxon>
        <taxon>Streptophyta</taxon>
        <taxon>Embryophyta</taxon>
        <taxon>Tracheophyta</taxon>
        <taxon>Spermatophyta</taxon>
        <taxon>Magnoliopsida</taxon>
        <taxon>Liliopsida</taxon>
        <taxon>Poales</taxon>
        <taxon>Cyperaceae</taxon>
        <taxon>Cyperoideae</taxon>
        <taxon>Rhynchosporeae</taxon>
        <taxon>Rhynchospora</taxon>
    </lineage>
</organism>
<dbReference type="InterPro" id="IPR025846">
    <property type="entry name" value="TBL_N"/>
</dbReference>
<evidence type="ECO:0000256" key="5">
    <source>
        <dbReference type="ARBA" id="ARBA00022968"/>
    </source>
</evidence>
<keyword evidence="3" id="KW-0808">Transferase</keyword>
<evidence type="ECO:0000256" key="8">
    <source>
        <dbReference type="ARBA" id="ARBA00023136"/>
    </source>
</evidence>
<evidence type="ECO:0000256" key="9">
    <source>
        <dbReference type="SAM" id="Phobius"/>
    </source>
</evidence>
<evidence type="ECO:0000256" key="7">
    <source>
        <dbReference type="ARBA" id="ARBA00023034"/>
    </source>
</evidence>
<comment type="subcellular location">
    <subcellularLocation>
        <location evidence="1">Golgi apparatus membrane</location>
        <topology evidence="1">Single-pass type II membrane protein</topology>
    </subcellularLocation>
</comment>
<feature type="domain" description="Trichome birefringence-like C-terminal" evidence="10">
    <location>
        <begin position="159"/>
        <end position="444"/>
    </location>
</feature>
<dbReference type="GO" id="GO:0000139">
    <property type="term" value="C:Golgi membrane"/>
    <property type="evidence" value="ECO:0007669"/>
    <property type="project" value="UniProtKB-SubCell"/>
</dbReference>
<keyword evidence="8 9" id="KW-0472">Membrane</keyword>
<dbReference type="Pfam" id="PF14416">
    <property type="entry name" value="PMR5N"/>
    <property type="match status" value="1"/>
</dbReference>
<dbReference type="InterPro" id="IPR029962">
    <property type="entry name" value="TBL"/>
</dbReference>
<reference evidence="12" key="1">
    <citation type="submission" date="2022-08" db="EMBL/GenBank/DDBJ databases">
        <authorList>
            <person name="Marques A."/>
        </authorList>
    </citation>
    <scope>NUCLEOTIDE SEQUENCE</scope>
    <source>
        <strain evidence="12">RhyPub2mFocal</strain>
        <tissue evidence="12">Leaves</tissue>
    </source>
</reference>
<keyword evidence="6 9" id="KW-1133">Transmembrane helix</keyword>
<dbReference type="PANTHER" id="PTHR32285:SF285">
    <property type="entry name" value="XYLAN O-ACETYLTRANSFERASE 3"/>
    <property type="match status" value="1"/>
</dbReference>
<sequence>MQTPRRKSPRSGLPDASTLTSHLASYFQKTTKIPLYVTAISIFFLALCIYGEDIASLAELSFWRIRQDLIYVRAAYRPRHNPRPRLPFNATQLHAYAHAHLPPDTCDLSVGRWVFDNSSFPLYYEEECRFLTLQVTCGLNGRRDETFQQWRWQPRDCSLPRFEPLLLLKQLRNKRLMFVGDSLNRNQWESLVCMVQSELRYAKKWEDGNRNIFYSKEYNASIEFYWAPFLVESNSDNPKIHSIPHRIIKPDRIEGHAVYWKGVDYLIFNTYIWWMNTDKMKILRPNATDWSNHDEVIRIEVYERVMKTWTDWIYKNVDPAKTSVFFTSMSPLHINSNQWGDPNGIKCALETLPVNTTEPPNVGSDPQMFDLVSNLTRSMSKVPVTFIDITRLSEYRKDAHTSVYTVRGGKVLTPEQQADPKTYADCIHWCLPGVPDVWNQILYTKILSKSVKS</sequence>
<dbReference type="GO" id="GO:1990538">
    <property type="term" value="F:xylan O-acetyltransferase activity"/>
    <property type="evidence" value="ECO:0007669"/>
    <property type="project" value="UniProtKB-ARBA"/>
</dbReference>
<evidence type="ECO:0000313" key="13">
    <source>
        <dbReference type="Proteomes" id="UP001140206"/>
    </source>
</evidence>
<evidence type="ECO:0000313" key="12">
    <source>
        <dbReference type="EMBL" id="KAJ4772164.1"/>
    </source>
</evidence>
<dbReference type="Proteomes" id="UP001140206">
    <property type="component" value="Chromosome 3"/>
</dbReference>
<comment type="similarity">
    <text evidence="2">Belongs to the PC-esterase family. TBL subfamily.</text>
</comment>